<name>N9WHS8_9CLOT</name>
<feature type="transmembrane region" description="Helical" evidence="1">
    <location>
        <begin position="70"/>
        <end position="89"/>
    </location>
</feature>
<dbReference type="EMBL" id="AGYT01000008">
    <property type="protein sequence ID" value="ENZ02621.1"/>
    <property type="molecule type" value="Genomic_DNA"/>
</dbReference>
<dbReference type="HOGENOM" id="CLU_1599846_0_0_9"/>
<gene>
    <name evidence="2" type="ORF">HMPREF1092_01856</name>
</gene>
<dbReference type="Proteomes" id="UP000013097">
    <property type="component" value="Unassembled WGS sequence"/>
</dbReference>
<comment type="caution">
    <text evidence="2">The sequence shown here is derived from an EMBL/GenBank/DDBJ whole genome shotgun (WGS) entry which is preliminary data.</text>
</comment>
<keyword evidence="1" id="KW-1133">Transmembrane helix</keyword>
<accession>N9WHS8</accession>
<proteinExistence type="predicted"/>
<evidence type="ECO:0000313" key="3">
    <source>
        <dbReference type="Proteomes" id="UP000013097"/>
    </source>
</evidence>
<evidence type="ECO:0000313" key="2">
    <source>
        <dbReference type="EMBL" id="ENZ02621.1"/>
    </source>
</evidence>
<keyword evidence="1" id="KW-0812">Transmembrane</keyword>
<sequence length="166" mass="19532">MNTAISNIIFAALIIYFAFSLKRTFDRKKDIYSQGKCNEFSYYTVSFFVYIAIDIILFILLIFKYKNLDIIEIILGFIFILIMAISTFLNTKVILSPKGLFFNYYFVQYKNVSKLDIISIKNKYRANFLKADKIIFSIKINKTNKDMIKKFISTHSNIEIIEISEK</sequence>
<evidence type="ECO:0008006" key="4">
    <source>
        <dbReference type="Google" id="ProtNLM"/>
    </source>
</evidence>
<dbReference type="AlphaFoldDB" id="N9WHS8"/>
<reference evidence="2 3" key="1">
    <citation type="submission" date="2013-01" db="EMBL/GenBank/DDBJ databases">
        <title>The Genome Sequence of Clostridium colicanis 209318.</title>
        <authorList>
            <consortium name="The Broad Institute Genome Sequencing Platform"/>
            <person name="Earl A."/>
            <person name="Ward D."/>
            <person name="Feldgarden M."/>
            <person name="Gevers D."/>
            <person name="Courvalin P."/>
            <person name="Lambert T."/>
            <person name="Walker B."/>
            <person name="Young S.K."/>
            <person name="Zeng Q."/>
            <person name="Gargeya S."/>
            <person name="Fitzgerald M."/>
            <person name="Haas B."/>
            <person name="Abouelleil A."/>
            <person name="Alvarado L."/>
            <person name="Arachchi H.M."/>
            <person name="Berlin A.M."/>
            <person name="Chapman S.B."/>
            <person name="Dewar J."/>
            <person name="Goldberg J."/>
            <person name="Griggs A."/>
            <person name="Gujja S."/>
            <person name="Hansen M."/>
            <person name="Howarth C."/>
            <person name="Imamovic A."/>
            <person name="Larimer J."/>
            <person name="McCowan C."/>
            <person name="Murphy C."/>
            <person name="Neiman D."/>
            <person name="Pearson M."/>
            <person name="Priest M."/>
            <person name="Roberts A."/>
            <person name="Saif S."/>
            <person name="Shea T."/>
            <person name="Sisk P."/>
            <person name="Sykes S."/>
            <person name="Wortman J."/>
            <person name="Nusbaum C."/>
            <person name="Birren B."/>
        </authorList>
    </citation>
    <scope>NUCLEOTIDE SEQUENCE [LARGE SCALE GENOMIC DNA]</scope>
    <source>
        <strain evidence="2 3">209318</strain>
    </source>
</reference>
<dbReference type="RefSeq" id="WP_002598357.1">
    <property type="nucleotide sequence ID" value="NZ_KB850956.1"/>
</dbReference>
<feature type="transmembrane region" description="Helical" evidence="1">
    <location>
        <begin position="6"/>
        <end position="21"/>
    </location>
</feature>
<organism evidence="2 3">
    <name type="scientific">Clostridium thermobutyricum</name>
    <dbReference type="NCBI Taxonomy" id="29372"/>
    <lineage>
        <taxon>Bacteria</taxon>
        <taxon>Bacillati</taxon>
        <taxon>Bacillota</taxon>
        <taxon>Clostridia</taxon>
        <taxon>Eubacteriales</taxon>
        <taxon>Clostridiaceae</taxon>
        <taxon>Clostridium</taxon>
    </lineage>
</organism>
<keyword evidence="1" id="KW-0472">Membrane</keyword>
<keyword evidence="3" id="KW-1185">Reference proteome</keyword>
<evidence type="ECO:0000256" key="1">
    <source>
        <dbReference type="SAM" id="Phobius"/>
    </source>
</evidence>
<dbReference type="PATRIC" id="fig|999411.4.peg.1829"/>
<feature type="transmembrane region" description="Helical" evidence="1">
    <location>
        <begin position="42"/>
        <end position="64"/>
    </location>
</feature>
<protein>
    <recommendedName>
        <fullName evidence="4">DUF5673 domain-containing protein</fullName>
    </recommendedName>
</protein>